<dbReference type="KEGG" id="ssan:NX02_05375"/>
<sequence length="78" mass="8700">MIAYRTNLRTTAVPAHRNLLGRIEGALRRHDISATRFGIDAVADPKMVGHIRRGRTPRDHVQARIIAHIAKLDGEARA</sequence>
<dbReference type="AlphaFoldDB" id="W0A4C7"/>
<organism evidence="1 2">
    <name type="scientific">Sphingomonas sanxanigenens DSM 19645 = NX02</name>
    <dbReference type="NCBI Taxonomy" id="1123269"/>
    <lineage>
        <taxon>Bacteria</taxon>
        <taxon>Pseudomonadati</taxon>
        <taxon>Pseudomonadota</taxon>
        <taxon>Alphaproteobacteria</taxon>
        <taxon>Sphingomonadales</taxon>
        <taxon>Sphingomonadaceae</taxon>
        <taxon>Sphingomonas</taxon>
    </lineage>
</organism>
<reference evidence="1 2" key="1">
    <citation type="submission" date="2013-07" db="EMBL/GenBank/DDBJ databases">
        <title>Completed genome of Sphingomonas sanxanigenens NX02.</title>
        <authorList>
            <person name="Ma T."/>
            <person name="Huang H."/>
            <person name="Wu M."/>
            <person name="Li X."/>
            <person name="Li G."/>
        </authorList>
    </citation>
    <scope>NUCLEOTIDE SEQUENCE [LARGE SCALE GENOMIC DNA]</scope>
    <source>
        <strain evidence="1 2">NX02</strain>
    </source>
</reference>
<dbReference type="RefSeq" id="WP_039996412.1">
    <property type="nucleotide sequence ID" value="NZ_CP006644.1"/>
</dbReference>
<dbReference type="PATRIC" id="fig|1123269.5.peg.1045"/>
<proteinExistence type="predicted"/>
<dbReference type="OrthoDB" id="7376075at2"/>
<keyword evidence="2" id="KW-1185">Reference proteome</keyword>
<evidence type="ECO:0000313" key="1">
    <source>
        <dbReference type="EMBL" id="AHE52814.1"/>
    </source>
</evidence>
<gene>
    <name evidence="1" type="ORF">NX02_05375</name>
</gene>
<dbReference type="STRING" id="1123269.NX02_05375"/>
<name>W0A4C7_9SPHN</name>
<dbReference type="EMBL" id="CP006644">
    <property type="protein sequence ID" value="AHE52814.1"/>
    <property type="molecule type" value="Genomic_DNA"/>
</dbReference>
<dbReference type="Proteomes" id="UP000018851">
    <property type="component" value="Chromosome"/>
</dbReference>
<dbReference type="HOGENOM" id="CLU_2620232_0_0_5"/>
<protein>
    <submittedName>
        <fullName evidence="1">Uncharacterized protein</fullName>
    </submittedName>
</protein>
<evidence type="ECO:0000313" key="2">
    <source>
        <dbReference type="Proteomes" id="UP000018851"/>
    </source>
</evidence>
<accession>W0A4C7</accession>